<accession>A0ABT8HRN5</accession>
<evidence type="ECO:0000313" key="4">
    <source>
        <dbReference type="EMBL" id="MDN4522962.1"/>
    </source>
</evidence>
<dbReference type="EMBL" id="JAUHTR010000001">
    <property type="protein sequence ID" value="MDN4522962.1"/>
    <property type="molecule type" value="Genomic_DNA"/>
</dbReference>
<evidence type="ECO:0000256" key="1">
    <source>
        <dbReference type="ARBA" id="ARBA00023002"/>
    </source>
</evidence>
<dbReference type="InterPro" id="IPR036291">
    <property type="entry name" value="NAD(P)-bd_dom_sf"/>
</dbReference>
<dbReference type="InterPro" id="IPR055170">
    <property type="entry name" value="GFO_IDH_MocA-like_dom"/>
</dbReference>
<dbReference type="Pfam" id="PF22725">
    <property type="entry name" value="GFO_IDH_MocA_C3"/>
    <property type="match status" value="1"/>
</dbReference>
<dbReference type="RefSeq" id="WP_301164886.1">
    <property type="nucleotide sequence ID" value="NZ_JAUHTR010000001.1"/>
</dbReference>
<dbReference type="InterPro" id="IPR000683">
    <property type="entry name" value="Gfo/Idh/MocA-like_OxRdtase_N"/>
</dbReference>
<sequence length="399" mass="44492">MGVNQKQVRVGLIGYKFMGKAHSHAYRDVSFYFDTKAKPVLQAICGRNEEGVKEAAAKMGWQSYETDWRKLIARDDIDLIDIVTPNNSHAEIAIAAAEAGKHVFCEKPLAMTLKQSQRMLEAVEKNGVVHMINHNYRFAPAVQWAKKLIESGRLGRIYHIRATYLQDWIMDPGFPLVWRLSKEVCGSGALGDLAAHSIDLARFLVGEFKEVSGIMETFIKERPIVEDSSGLSGKGSSEHKGSVEVDDASVFLARFENGAIGTFEATRFAGGNRNGNRFEINGEKGSVRWDMENMNNLDVYFHDDEEGNQGFRTINCTEEIHPYAGAYWPAAHIIGYEHTLTNLMVELMDGIDKGYSPLPNFVDGVRNQAILEAVQESALTKQWVSLADVLEKAKTSVKS</sequence>
<evidence type="ECO:0000259" key="3">
    <source>
        <dbReference type="Pfam" id="PF22725"/>
    </source>
</evidence>
<keyword evidence="5" id="KW-1185">Reference proteome</keyword>
<feature type="domain" description="Gfo/Idh/MocA-like oxidoreductase N-terminal" evidence="2">
    <location>
        <begin position="8"/>
        <end position="134"/>
    </location>
</feature>
<keyword evidence="1" id="KW-0560">Oxidoreductase</keyword>
<dbReference type="SUPFAM" id="SSF55347">
    <property type="entry name" value="Glyceraldehyde-3-phosphate dehydrogenase-like, C-terminal domain"/>
    <property type="match status" value="1"/>
</dbReference>
<feature type="domain" description="GFO/IDH/MocA-like oxidoreductase" evidence="3">
    <location>
        <begin position="143"/>
        <end position="288"/>
    </location>
</feature>
<organism evidence="4 5">
    <name type="scientific">Fictibacillus fluitans</name>
    <dbReference type="NCBI Taxonomy" id="3058422"/>
    <lineage>
        <taxon>Bacteria</taxon>
        <taxon>Bacillati</taxon>
        <taxon>Bacillota</taxon>
        <taxon>Bacilli</taxon>
        <taxon>Bacillales</taxon>
        <taxon>Fictibacillaceae</taxon>
        <taxon>Fictibacillus</taxon>
    </lineage>
</organism>
<dbReference type="Pfam" id="PF01408">
    <property type="entry name" value="GFO_IDH_MocA"/>
    <property type="match status" value="1"/>
</dbReference>
<comment type="caution">
    <text evidence="4">The sequence shown here is derived from an EMBL/GenBank/DDBJ whole genome shotgun (WGS) entry which is preliminary data.</text>
</comment>
<dbReference type="PANTHER" id="PTHR43818:SF11">
    <property type="entry name" value="BCDNA.GH03377"/>
    <property type="match status" value="1"/>
</dbReference>
<dbReference type="InterPro" id="IPR050463">
    <property type="entry name" value="Gfo/Idh/MocA_oxidrdct_glycsds"/>
</dbReference>
<dbReference type="Gene3D" id="3.40.50.720">
    <property type="entry name" value="NAD(P)-binding Rossmann-like Domain"/>
    <property type="match status" value="1"/>
</dbReference>
<name>A0ABT8HRN5_9BACL</name>
<reference evidence="4" key="1">
    <citation type="submission" date="2023-07" db="EMBL/GenBank/DDBJ databases">
        <title>Fictibacillus sp. isolated from freshwater pond.</title>
        <authorList>
            <person name="Kirdat K."/>
            <person name="Bhat A."/>
            <person name="Mourya A."/>
            <person name="Yadav A."/>
        </authorList>
    </citation>
    <scope>NUCLEOTIDE SEQUENCE</scope>
    <source>
        <strain evidence="4">NE201</strain>
    </source>
</reference>
<evidence type="ECO:0000313" key="5">
    <source>
        <dbReference type="Proteomes" id="UP001172721"/>
    </source>
</evidence>
<dbReference type="Proteomes" id="UP001172721">
    <property type="component" value="Unassembled WGS sequence"/>
</dbReference>
<dbReference type="Gene3D" id="3.30.360.10">
    <property type="entry name" value="Dihydrodipicolinate Reductase, domain 2"/>
    <property type="match status" value="1"/>
</dbReference>
<gene>
    <name evidence="4" type="ORF">QYB97_00670</name>
</gene>
<proteinExistence type="predicted"/>
<dbReference type="PANTHER" id="PTHR43818">
    <property type="entry name" value="BCDNA.GH03377"/>
    <property type="match status" value="1"/>
</dbReference>
<protein>
    <submittedName>
        <fullName evidence="4">Gfo/Idh/MocA family oxidoreductase</fullName>
    </submittedName>
</protein>
<evidence type="ECO:0000259" key="2">
    <source>
        <dbReference type="Pfam" id="PF01408"/>
    </source>
</evidence>
<dbReference type="SUPFAM" id="SSF51735">
    <property type="entry name" value="NAD(P)-binding Rossmann-fold domains"/>
    <property type="match status" value="1"/>
</dbReference>